<keyword evidence="7" id="KW-0460">Magnesium</keyword>
<dbReference type="PROSITE" id="PS00627">
    <property type="entry name" value="GHMP_KINASES_ATP"/>
    <property type="match status" value="1"/>
</dbReference>
<keyword evidence="13" id="KW-1185">Reference proteome</keyword>
<dbReference type="OrthoDB" id="275179at2759"/>
<keyword evidence="3" id="KW-0479">Metal-binding</keyword>
<dbReference type="Pfam" id="PF10509">
    <property type="entry name" value="GalKase_gal_bdg"/>
    <property type="match status" value="1"/>
</dbReference>
<dbReference type="Pfam" id="PF08544">
    <property type="entry name" value="GHMP_kinases_C"/>
    <property type="match status" value="1"/>
</dbReference>
<keyword evidence="6" id="KW-0067">ATP-binding</keyword>
<dbReference type="Pfam" id="PF00288">
    <property type="entry name" value="GHMP_kinases_N"/>
    <property type="match status" value="1"/>
</dbReference>
<reference evidence="12 13" key="1">
    <citation type="journal article" date="2013" name="Nat. Genet.">
        <title>The genome of the hydatid tapeworm Echinococcus granulosus.</title>
        <authorList>
            <person name="Zheng H."/>
            <person name="Zhang W."/>
            <person name="Zhang L."/>
            <person name="Zhang Z."/>
            <person name="Li J."/>
            <person name="Lu G."/>
            <person name="Zhu Y."/>
            <person name="Wang Y."/>
            <person name="Huang Y."/>
            <person name="Liu J."/>
            <person name="Kang H."/>
            <person name="Chen J."/>
            <person name="Wang L."/>
            <person name="Chen A."/>
            <person name="Yu S."/>
            <person name="Gao Z."/>
            <person name="Jin L."/>
            <person name="Gu W."/>
            <person name="Wang Z."/>
            <person name="Zhao L."/>
            <person name="Shi B."/>
            <person name="Wen H."/>
            <person name="Lin R."/>
            <person name="Jones M.K."/>
            <person name="Brejova B."/>
            <person name="Vinar T."/>
            <person name="Zhao G."/>
            <person name="McManus D.P."/>
            <person name="Chen Z."/>
            <person name="Zhou Y."/>
            <person name="Wang S."/>
        </authorList>
    </citation>
    <scope>NUCLEOTIDE SEQUENCE [LARGE SCALE GENOMIC DNA]</scope>
</reference>
<sequence>MPEVRVPALPDLLEAADNKFIELFGCIPSIRVVAPGRVNLMGEHTDYNEGYVLPMALPMVTVMVSRPKGGEGDKGICCIHTMSEQEGELSTVTFNLTGVEKKTAAKGERWSAYIRGVIAVFQREFWEGSWDRKQSHACDKYSRGRNKSLQQTTSRVALRLKDFIFKTAFYAFTESGAPRLPAFNAVVVSSVPIGEGLSSSASLEVATLLTCQKLTDFDNFSLTDSALICQRAEHEWAGSPCGLMDQLACLGGVRGHALFIDCRSNHCESVKMDFEGKAKVVIVASGVHHRIAAGQYRIRRSECEELAKYFKVSSLRDLQKELPRLEELCAEACEAVSLTSGRRLHHILTENQRVLDAVDAMTTADCMKLGQLMQQSHTSMKCDYEVSCEEVDHLIDICMSTDGVYGARMTGGGFGGSLVVLIKPDAVSRLITAIDSMYSRTANIYVADASLGAHILPKNKERTKSTSKCNP</sequence>
<evidence type="ECO:0000313" key="13">
    <source>
        <dbReference type="Proteomes" id="UP000019149"/>
    </source>
</evidence>
<dbReference type="PANTHER" id="PTHR10457">
    <property type="entry name" value="MEVALONATE KINASE/GALACTOKINASE"/>
    <property type="match status" value="1"/>
</dbReference>
<evidence type="ECO:0000259" key="9">
    <source>
        <dbReference type="Pfam" id="PF00288"/>
    </source>
</evidence>
<dbReference type="GO" id="GO:0046872">
    <property type="term" value="F:metal ion binding"/>
    <property type="evidence" value="ECO:0007669"/>
    <property type="project" value="UniProtKB-KW"/>
</dbReference>
<feature type="domain" description="Galactokinase N-terminal" evidence="11">
    <location>
        <begin position="18"/>
        <end position="66"/>
    </location>
</feature>
<evidence type="ECO:0000256" key="1">
    <source>
        <dbReference type="ARBA" id="ARBA00006566"/>
    </source>
</evidence>
<evidence type="ECO:0000259" key="11">
    <source>
        <dbReference type="Pfam" id="PF10509"/>
    </source>
</evidence>
<dbReference type="InterPro" id="IPR006204">
    <property type="entry name" value="GHMP_kinase_N_dom"/>
</dbReference>
<evidence type="ECO:0000256" key="5">
    <source>
        <dbReference type="ARBA" id="ARBA00022777"/>
    </source>
</evidence>
<dbReference type="Gene3D" id="3.30.230.10">
    <property type="match status" value="1"/>
</dbReference>
<dbReference type="KEGG" id="egl:EGR_07631"/>
<dbReference type="PRINTS" id="PR00473">
    <property type="entry name" value="GALCTOKINASE"/>
</dbReference>
<evidence type="ECO:0000256" key="7">
    <source>
        <dbReference type="ARBA" id="ARBA00022842"/>
    </source>
</evidence>
<protein>
    <submittedName>
        <fullName evidence="12">Galactokinase</fullName>
    </submittedName>
</protein>
<dbReference type="InterPro" id="IPR013750">
    <property type="entry name" value="GHMP_kinase_C_dom"/>
</dbReference>
<evidence type="ECO:0000256" key="2">
    <source>
        <dbReference type="ARBA" id="ARBA00022679"/>
    </source>
</evidence>
<evidence type="ECO:0000256" key="4">
    <source>
        <dbReference type="ARBA" id="ARBA00022741"/>
    </source>
</evidence>
<dbReference type="PANTHER" id="PTHR10457:SF7">
    <property type="entry name" value="GALACTOKINASE-RELATED"/>
    <property type="match status" value="1"/>
</dbReference>
<dbReference type="InterPro" id="IPR036554">
    <property type="entry name" value="GHMP_kinase_C_sf"/>
</dbReference>
<evidence type="ECO:0000259" key="10">
    <source>
        <dbReference type="Pfam" id="PF08544"/>
    </source>
</evidence>
<dbReference type="EMBL" id="APAU02000082">
    <property type="protein sequence ID" value="EUB57540.1"/>
    <property type="molecule type" value="Genomic_DNA"/>
</dbReference>
<dbReference type="InterPro" id="IPR006206">
    <property type="entry name" value="Mevalonate/galactokinase"/>
</dbReference>
<dbReference type="InterPro" id="IPR014721">
    <property type="entry name" value="Ribsml_uS5_D2-typ_fold_subgr"/>
</dbReference>
<keyword evidence="8" id="KW-0119">Carbohydrate metabolism</keyword>
<dbReference type="STRING" id="6210.W6U962"/>
<dbReference type="GO" id="GO:0004335">
    <property type="term" value="F:galactokinase activity"/>
    <property type="evidence" value="ECO:0007669"/>
    <property type="project" value="InterPro"/>
</dbReference>
<evidence type="ECO:0000313" key="12">
    <source>
        <dbReference type="EMBL" id="EUB57540.1"/>
    </source>
</evidence>
<dbReference type="InterPro" id="IPR019539">
    <property type="entry name" value="GalKase_N"/>
</dbReference>
<dbReference type="InterPro" id="IPR006203">
    <property type="entry name" value="GHMP_knse_ATP-bd_CS"/>
</dbReference>
<dbReference type="PRINTS" id="PR00959">
    <property type="entry name" value="MEVGALKINASE"/>
</dbReference>
<comment type="caution">
    <text evidence="12">The sequence shown here is derived from an EMBL/GenBank/DDBJ whole genome shotgun (WGS) entry which is preliminary data.</text>
</comment>
<dbReference type="GO" id="GO:0005524">
    <property type="term" value="F:ATP binding"/>
    <property type="evidence" value="ECO:0007669"/>
    <property type="project" value="UniProtKB-KW"/>
</dbReference>
<gene>
    <name evidence="12" type="ORF">EGR_07631</name>
</gene>
<dbReference type="NCBIfam" id="TIGR00131">
    <property type="entry name" value="gal_kin"/>
    <property type="match status" value="1"/>
</dbReference>
<dbReference type="InterPro" id="IPR000705">
    <property type="entry name" value="Galactokinase"/>
</dbReference>
<keyword evidence="4" id="KW-0547">Nucleotide-binding</keyword>
<dbReference type="OMA" id="TDHNRGK"/>
<evidence type="ECO:0000256" key="3">
    <source>
        <dbReference type="ARBA" id="ARBA00022723"/>
    </source>
</evidence>
<evidence type="ECO:0000256" key="6">
    <source>
        <dbReference type="ARBA" id="ARBA00022840"/>
    </source>
</evidence>
<dbReference type="AlphaFoldDB" id="W6U962"/>
<dbReference type="GeneID" id="36343346"/>
<dbReference type="SUPFAM" id="SSF55060">
    <property type="entry name" value="GHMP Kinase, C-terminal domain"/>
    <property type="match status" value="1"/>
</dbReference>
<keyword evidence="2" id="KW-0808">Transferase</keyword>
<dbReference type="SUPFAM" id="SSF54211">
    <property type="entry name" value="Ribosomal protein S5 domain 2-like"/>
    <property type="match status" value="1"/>
</dbReference>
<dbReference type="InterPro" id="IPR020568">
    <property type="entry name" value="Ribosomal_Su5_D2-typ_SF"/>
</dbReference>
<dbReference type="FunFam" id="3.30.70.890:FF:000001">
    <property type="entry name" value="Galactokinase"/>
    <property type="match status" value="1"/>
</dbReference>
<accession>W6U962</accession>
<dbReference type="Gene3D" id="3.30.70.890">
    <property type="entry name" value="GHMP kinase, C-terminal domain"/>
    <property type="match status" value="1"/>
</dbReference>
<keyword evidence="5" id="KW-0418">Kinase</keyword>
<organism evidence="12 13">
    <name type="scientific">Echinococcus granulosus</name>
    <name type="common">Hydatid tapeworm</name>
    <dbReference type="NCBI Taxonomy" id="6210"/>
    <lineage>
        <taxon>Eukaryota</taxon>
        <taxon>Metazoa</taxon>
        <taxon>Spiralia</taxon>
        <taxon>Lophotrochozoa</taxon>
        <taxon>Platyhelminthes</taxon>
        <taxon>Cestoda</taxon>
        <taxon>Eucestoda</taxon>
        <taxon>Cyclophyllidea</taxon>
        <taxon>Taeniidae</taxon>
        <taxon>Echinococcus</taxon>
        <taxon>Echinococcus granulosus group</taxon>
    </lineage>
</organism>
<dbReference type="GO" id="GO:0006012">
    <property type="term" value="P:galactose metabolic process"/>
    <property type="evidence" value="ECO:0007669"/>
    <property type="project" value="InterPro"/>
</dbReference>
<comment type="similarity">
    <text evidence="1">Belongs to the GHMP kinase family. GalK subfamily.</text>
</comment>
<dbReference type="RefSeq" id="XP_024348736.1">
    <property type="nucleotide sequence ID" value="XM_024496880.1"/>
</dbReference>
<proteinExistence type="inferred from homology"/>
<dbReference type="GO" id="GO:0005829">
    <property type="term" value="C:cytosol"/>
    <property type="evidence" value="ECO:0007669"/>
    <property type="project" value="TreeGrafter"/>
</dbReference>
<feature type="domain" description="GHMP kinase N-terminal" evidence="9">
    <location>
        <begin position="168"/>
        <end position="251"/>
    </location>
</feature>
<feature type="domain" description="GHMP kinase C-terminal" evidence="10">
    <location>
        <begin position="367"/>
        <end position="438"/>
    </location>
</feature>
<dbReference type="CTD" id="36343346"/>
<dbReference type="Proteomes" id="UP000019149">
    <property type="component" value="Unassembled WGS sequence"/>
</dbReference>
<name>W6U962_ECHGR</name>
<evidence type="ECO:0000256" key="8">
    <source>
        <dbReference type="ARBA" id="ARBA00023277"/>
    </source>
</evidence>
<dbReference type="PIRSF" id="PIRSF000530">
    <property type="entry name" value="Galactokinase"/>
    <property type="match status" value="1"/>
</dbReference>